<gene>
    <name evidence="2" type="ORF">SDC9_66772</name>
</gene>
<name>A0A644Y1D5_9ZZZZ</name>
<reference evidence="2" key="1">
    <citation type="submission" date="2019-08" db="EMBL/GenBank/DDBJ databases">
        <authorList>
            <person name="Kucharzyk K."/>
            <person name="Murdoch R.W."/>
            <person name="Higgins S."/>
            <person name="Loffler F."/>
        </authorList>
    </citation>
    <scope>NUCLEOTIDE SEQUENCE</scope>
</reference>
<accession>A0A644Y1D5</accession>
<feature type="region of interest" description="Disordered" evidence="1">
    <location>
        <begin position="65"/>
        <end position="86"/>
    </location>
</feature>
<sequence>MLFVGAAVHEQLLEGESSDSCNGVEAGQGEGTDGKRDDGVACKGGDACLGQEPCNGHGEYLRRGAAGKRTVGKYRSGADEGDDGNQ</sequence>
<comment type="caution">
    <text evidence="2">The sequence shown here is derived from an EMBL/GenBank/DDBJ whole genome shotgun (WGS) entry which is preliminary data.</text>
</comment>
<organism evidence="2">
    <name type="scientific">bioreactor metagenome</name>
    <dbReference type="NCBI Taxonomy" id="1076179"/>
    <lineage>
        <taxon>unclassified sequences</taxon>
        <taxon>metagenomes</taxon>
        <taxon>ecological metagenomes</taxon>
    </lineage>
</organism>
<dbReference type="EMBL" id="VSSQ01003362">
    <property type="protein sequence ID" value="MPM20343.1"/>
    <property type="molecule type" value="Genomic_DNA"/>
</dbReference>
<dbReference type="AlphaFoldDB" id="A0A644Y1D5"/>
<proteinExistence type="predicted"/>
<feature type="region of interest" description="Disordered" evidence="1">
    <location>
        <begin position="14"/>
        <end position="38"/>
    </location>
</feature>
<evidence type="ECO:0000313" key="2">
    <source>
        <dbReference type="EMBL" id="MPM20343.1"/>
    </source>
</evidence>
<evidence type="ECO:0000256" key="1">
    <source>
        <dbReference type="SAM" id="MobiDB-lite"/>
    </source>
</evidence>
<protein>
    <submittedName>
        <fullName evidence="2">Uncharacterized protein</fullName>
    </submittedName>
</protein>